<dbReference type="GO" id="GO:0046872">
    <property type="term" value="F:metal ion binding"/>
    <property type="evidence" value="ECO:0007669"/>
    <property type="project" value="UniProtKB-KW"/>
</dbReference>
<evidence type="ECO:0000256" key="5">
    <source>
        <dbReference type="ARBA" id="ARBA00023014"/>
    </source>
</evidence>
<feature type="domain" description="Elp3/MiaA/NifB-like radical SAM core" evidence="6">
    <location>
        <begin position="256"/>
        <end position="449"/>
    </location>
</feature>
<dbReference type="SUPFAM" id="SSF102114">
    <property type="entry name" value="Radical SAM enzymes"/>
    <property type="match status" value="1"/>
</dbReference>
<dbReference type="GO" id="GO:0051536">
    <property type="term" value="F:iron-sulfur cluster binding"/>
    <property type="evidence" value="ECO:0007669"/>
    <property type="project" value="UniProtKB-KW"/>
</dbReference>
<evidence type="ECO:0000259" key="6">
    <source>
        <dbReference type="SMART" id="SM00729"/>
    </source>
</evidence>
<dbReference type="SFLD" id="SFLDS00029">
    <property type="entry name" value="Radical_SAM"/>
    <property type="match status" value="1"/>
</dbReference>
<protein>
    <recommendedName>
        <fullName evidence="6">Elp3/MiaA/NifB-like radical SAM core domain-containing protein</fullName>
    </recommendedName>
</protein>
<organism evidence="7">
    <name type="scientific">hydrocarbon metagenome</name>
    <dbReference type="NCBI Taxonomy" id="938273"/>
    <lineage>
        <taxon>unclassified sequences</taxon>
        <taxon>metagenomes</taxon>
        <taxon>ecological metagenomes</taxon>
    </lineage>
</organism>
<dbReference type="PANTHER" id="PTHR43409">
    <property type="entry name" value="ANAEROBIC MAGNESIUM-PROTOPORPHYRIN IX MONOMETHYL ESTER CYCLASE-RELATED"/>
    <property type="match status" value="1"/>
</dbReference>
<dbReference type="SMART" id="SM00729">
    <property type="entry name" value="Elp3"/>
    <property type="match status" value="1"/>
</dbReference>
<dbReference type="GO" id="GO:0005829">
    <property type="term" value="C:cytosol"/>
    <property type="evidence" value="ECO:0007669"/>
    <property type="project" value="TreeGrafter"/>
</dbReference>
<dbReference type="AlphaFoldDB" id="A0A0W8FSE0"/>
<proteinExistence type="predicted"/>
<evidence type="ECO:0000256" key="1">
    <source>
        <dbReference type="ARBA" id="ARBA00001966"/>
    </source>
</evidence>
<keyword evidence="5" id="KW-0411">Iron-sulfur</keyword>
<dbReference type="GO" id="GO:0003824">
    <property type="term" value="F:catalytic activity"/>
    <property type="evidence" value="ECO:0007669"/>
    <property type="project" value="InterPro"/>
</dbReference>
<evidence type="ECO:0000256" key="3">
    <source>
        <dbReference type="ARBA" id="ARBA00022723"/>
    </source>
</evidence>
<comment type="cofactor">
    <cofactor evidence="1">
        <name>[4Fe-4S] cluster</name>
        <dbReference type="ChEBI" id="CHEBI:49883"/>
    </cofactor>
</comment>
<keyword evidence="2" id="KW-0949">S-adenosyl-L-methionine</keyword>
<dbReference type="EMBL" id="LNQE01000890">
    <property type="protein sequence ID" value="KUG23714.1"/>
    <property type="molecule type" value="Genomic_DNA"/>
</dbReference>
<evidence type="ECO:0000313" key="7">
    <source>
        <dbReference type="EMBL" id="KUG23714.1"/>
    </source>
</evidence>
<accession>A0A0W8FSE0</accession>
<dbReference type="PANTHER" id="PTHR43409:SF7">
    <property type="entry name" value="BLL1977 PROTEIN"/>
    <property type="match status" value="1"/>
</dbReference>
<evidence type="ECO:0000256" key="4">
    <source>
        <dbReference type="ARBA" id="ARBA00023004"/>
    </source>
</evidence>
<dbReference type="Gene3D" id="3.30.750.200">
    <property type="match status" value="1"/>
</dbReference>
<dbReference type="InterPro" id="IPR006638">
    <property type="entry name" value="Elp3/MiaA/NifB-like_rSAM"/>
</dbReference>
<dbReference type="InterPro" id="IPR058240">
    <property type="entry name" value="rSAM_sf"/>
</dbReference>
<comment type="caution">
    <text evidence="7">The sequence shown here is derived from an EMBL/GenBank/DDBJ whole genome shotgun (WGS) entry which is preliminary data.</text>
</comment>
<dbReference type="InterPro" id="IPR007197">
    <property type="entry name" value="rSAM"/>
</dbReference>
<keyword evidence="3" id="KW-0479">Metal-binding</keyword>
<dbReference type="InterPro" id="IPR051198">
    <property type="entry name" value="BchE-like"/>
</dbReference>
<gene>
    <name evidence="7" type="ORF">ASZ90_006521</name>
</gene>
<reference evidence="7" key="1">
    <citation type="journal article" date="2015" name="Proc. Natl. Acad. Sci. U.S.A.">
        <title>Networks of energetic and metabolic interactions define dynamics in microbial communities.</title>
        <authorList>
            <person name="Embree M."/>
            <person name="Liu J.K."/>
            <person name="Al-Bassam M.M."/>
            <person name="Zengler K."/>
        </authorList>
    </citation>
    <scope>NUCLEOTIDE SEQUENCE</scope>
</reference>
<dbReference type="SFLD" id="SFLDG01082">
    <property type="entry name" value="B12-binding_domain_containing"/>
    <property type="match status" value="1"/>
</dbReference>
<evidence type="ECO:0000256" key="2">
    <source>
        <dbReference type="ARBA" id="ARBA00022691"/>
    </source>
</evidence>
<keyword evidence="4" id="KW-0408">Iron</keyword>
<name>A0A0W8FSE0_9ZZZZ</name>
<sequence length="534" mass="59961">MSSKIILIHPPLAKCSEPPAGIARLSRCLKTNNIRHEIIDANLEGILFLLQHAYEKNIVKDRWTTRSLKNLEHNLAALKSLNTYQNFSRYQRAVADINHLLNLTGKSCNVDLSLADYQDKYLSPIKSIDLITAAEKPQKNPFYPYFQHRLMNALEKNPDFIGFSLNYLSQALCTFAMIGFIRQFHPQQKIILGGSLITSWTKLGADGNTFRGLVDEIVAGAGEKELLKILKVKNGNISYPPDYDNFPIDNYLSPGPILPYSSAQGCYWHKCAFCPENAEGNVYHTSESAQVTSDLQILTQRIKPSLIHILDSSISPLHLKTLAQNPPGASWYGFTRVTEHLANEDFCLSLKNSGCIMLKLGIESGDQSVLDQLNKGIDLLTASSVLKTLKKAGIAAYCYFLFGTPPEDEKSAMKTMGFVADHHDYIDFLNLAIFNLPSRSIEAQNLATHDFYDGDLSLYKNFQHPLDWQRSAVRNFLEKTFKKHPAIAPILRRTPEFFTSNHAPFFVRETPIPKAKSIGIGKLNPDTVGTKRRV</sequence>